<dbReference type="PANTHER" id="PTHR42085">
    <property type="entry name" value="F-BOX DOMAIN-CONTAINING PROTEIN"/>
    <property type="match status" value="1"/>
</dbReference>
<dbReference type="EMBL" id="CH445331">
    <property type="protein sequence ID" value="EAT87470.1"/>
    <property type="molecule type" value="Genomic_DNA"/>
</dbReference>
<dbReference type="AlphaFoldDB" id="Q0UT35"/>
<protein>
    <recommendedName>
        <fullName evidence="3">F-box domain-containing protein</fullName>
    </recommendedName>
</protein>
<dbReference type="VEuPathDB" id="FungiDB:JI435_050790"/>
<evidence type="ECO:0000313" key="2">
    <source>
        <dbReference type="Proteomes" id="UP000001055"/>
    </source>
</evidence>
<proteinExistence type="predicted"/>
<name>Q0UT35_PHANO</name>
<dbReference type="GeneID" id="5972365"/>
<evidence type="ECO:0000313" key="1">
    <source>
        <dbReference type="EMBL" id="EAT87470.1"/>
    </source>
</evidence>
<dbReference type="RefSeq" id="XP_001795490.1">
    <property type="nucleotide sequence ID" value="XM_001795438.1"/>
</dbReference>
<accession>Q0UT35</accession>
<reference evidence="2" key="1">
    <citation type="journal article" date="2007" name="Plant Cell">
        <title>Dothideomycete-plant interactions illuminated by genome sequencing and EST analysis of the wheat pathogen Stagonospora nodorum.</title>
        <authorList>
            <person name="Hane J.K."/>
            <person name="Lowe R.G."/>
            <person name="Solomon P.S."/>
            <person name="Tan K.C."/>
            <person name="Schoch C.L."/>
            <person name="Spatafora J.W."/>
            <person name="Crous P.W."/>
            <person name="Kodira C."/>
            <person name="Birren B.W."/>
            <person name="Galagan J.E."/>
            <person name="Torriani S.F."/>
            <person name="McDonald B.A."/>
            <person name="Oliver R.P."/>
        </authorList>
    </citation>
    <scope>NUCLEOTIDE SEQUENCE [LARGE SCALE GENOMIC DNA]</scope>
    <source>
        <strain evidence="2">SN15 / ATCC MYA-4574 / FGSC 10173</strain>
    </source>
</reference>
<evidence type="ECO:0008006" key="3">
    <source>
        <dbReference type="Google" id="ProtNLM"/>
    </source>
</evidence>
<dbReference type="PANTHER" id="PTHR42085:SF1">
    <property type="entry name" value="F-BOX DOMAIN-CONTAINING PROTEIN"/>
    <property type="match status" value="1"/>
</dbReference>
<dbReference type="KEGG" id="pno:SNOG_05079"/>
<organism evidence="1 2">
    <name type="scientific">Phaeosphaeria nodorum (strain SN15 / ATCC MYA-4574 / FGSC 10173)</name>
    <name type="common">Glume blotch fungus</name>
    <name type="synonym">Parastagonospora nodorum</name>
    <dbReference type="NCBI Taxonomy" id="321614"/>
    <lineage>
        <taxon>Eukaryota</taxon>
        <taxon>Fungi</taxon>
        <taxon>Dikarya</taxon>
        <taxon>Ascomycota</taxon>
        <taxon>Pezizomycotina</taxon>
        <taxon>Dothideomycetes</taxon>
        <taxon>Pleosporomycetidae</taxon>
        <taxon>Pleosporales</taxon>
        <taxon>Pleosporineae</taxon>
        <taxon>Phaeosphaeriaceae</taxon>
        <taxon>Parastagonospora</taxon>
    </lineage>
</organism>
<gene>
    <name evidence="1" type="ORF">SNOG_05079</name>
</gene>
<dbReference type="InParanoid" id="Q0UT35"/>
<sequence>MTGLTYACDLDERDEITETNARNSPMLRLPAELRNQIYRYALTGGVAFILPKKFRFKGNPRTRFSKNAFGLRCVCRQLRAETYSIFYNSYTFDLTGFSNGHDATRELAWREISLIESIRIKQNEVLDMVRWGMAEESLHNPSLFWYARRSLRAVRRVEFDATEKMQTMYMVREVPKNLRIGFGKADLEVYINSWPLIHEIRLYQDTL</sequence>
<dbReference type="InterPro" id="IPR038883">
    <property type="entry name" value="AN11006-like"/>
</dbReference>
<dbReference type="Proteomes" id="UP000001055">
    <property type="component" value="Unassembled WGS sequence"/>
</dbReference>